<sequence>MSHQLELGQQEKGGLEELLVVIKRDAFCRARGQSRALLRQCPRWPVKRKRTQEPGLKILIRQGLITPPRCGRELPGNSARTSAAETLNDQSQTLPRWLIREYDFVIVWIHEGKDRVEMTCVILFFGQWEYLTSANGCSSYSISLELRWPLGKRAGEVLRVQVDPKGRPFIRSSKQMTDLKTTTTLVFEASKYQTARHKQLVLMANVLKRCEDLDRSPSCRQPHSKNLRERYTLGTLSCIALDVAAKRKTLDQLQYLNLVSTFTEQVQLLQTNPGKEPASKVFGVEIKDSAESTLNMLNANPSRFTEPMPYARHIHKAMANESLICGINGPLAHHFTIVAILPVSTFPAMRAKRHQSHTRSMKFLRGVGYQATGSRVQNMSEGLLRLDVTTKNGADGVIFGGFG</sequence>
<accession>A0A2H3AU65</accession>
<gene>
    <name evidence="1" type="ORF">ARMSODRAFT_1061484</name>
</gene>
<evidence type="ECO:0000313" key="1">
    <source>
        <dbReference type="EMBL" id="PBK62299.1"/>
    </source>
</evidence>
<dbReference type="Proteomes" id="UP000218334">
    <property type="component" value="Unassembled WGS sequence"/>
</dbReference>
<protein>
    <submittedName>
        <fullName evidence="1">Uncharacterized protein</fullName>
    </submittedName>
</protein>
<proteinExistence type="predicted"/>
<organism evidence="1 2">
    <name type="scientific">Armillaria solidipes</name>
    <dbReference type="NCBI Taxonomy" id="1076256"/>
    <lineage>
        <taxon>Eukaryota</taxon>
        <taxon>Fungi</taxon>
        <taxon>Dikarya</taxon>
        <taxon>Basidiomycota</taxon>
        <taxon>Agaricomycotina</taxon>
        <taxon>Agaricomycetes</taxon>
        <taxon>Agaricomycetidae</taxon>
        <taxon>Agaricales</taxon>
        <taxon>Marasmiineae</taxon>
        <taxon>Physalacriaceae</taxon>
        <taxon>Armillaria</taxon>
    </lineage>
</organism>
<keyword evidence="2" id="KW-1185">Reference proteome</keyword>
<dbReference type="EMBL" id="KZ293467">
    <property type="protein sequence ID" value="PBK62299.1"/>
    <property type="molecule type" value="Genomic_DNA"/>
</dbReference>
<reference evidence="2" key="1">
    <citation type="journal article" date="2017" name="Nat. Ecol. Evol.">
        <title>Genome expansion and lineage-specific genetic innovations in the forest pathogenic fungi Armillaria.</title>
        <authorList>
            <person name="Sipos G."/>
            <person name="Prasanna A.N."/>
            <person name="Walter M.C."/>
            <person name="O'Connor E."/>
            <person name="Balint B."/>
            <person name="Krizsan K."/>
            <person name="Kiss B."/>
            <person name="Hess J."/>
            <person name="Varga T."/>
            <person name="Slot J."/>
            <person name="Riley R."/>
            <person name="Boka B."/>
            <person name="Rigling D."/>
            <person name="Barry K."/>
            <person name="Lee J."/>
            <person name="Mihaltcheva S."/>
            <person name="LaButti K."/>
            <person name="Lipzen A."/>
            <person name="Waldron R."/>
            <person name="Moloney N.M."/>
            <person name="Sperisen C."/>
            <person name="Kredics L."/>
            <person name="Vagvoelgyi C."/>
            <person name="Patrignani A."/>
            <person name="Fitzpatrick D."/>
            <person name="Nagy I."/>
            <person name="Doyle S."/>
            <person name="Anderson J.B."/>
            <person name="Grigoriev I.V."/>
            <person name="Gueldener U."/>
            <person name="Muensterkoetter M."/>
            <person name="Nagy L.G."/>
        </authorList>
    </citation>
    <scope>NUCLEOTIDE SEQUENCE [LARGE SCALE GENOMIC DNA]</scope>
    <source>
        <strain evidence="2">28-4</strain>
    </source>
</reference>
<dbReference type="AlphaFoldDB" id="A0A2H3AU65"/>
<evidence type="ECO:0000313" key="2">
    <source>
        <dbReference type="Proteomes" id="UP000218334"/>
    </source>
</evidence>
<name>A0A2H3AU65_9AGAR</name>